<reference evidence="9" key="1">
    <citation type="journal article" date="2010" name="Science">
        <title>Signatures of adaptation to obligate biotrophy in the Hyaloperonospora arabidopsidis genome.</title>
        <authorList>
            <person name="Baxter L."/>
            <person name="Tripathy S."/>
            <person name="Ishaque N."/>
            <person name="Boot N."/>
            <person name="Cabral A."/>
            <person name="Kemen E."/>
            <person name="Thines M."/>
            <person name="Ah-Fong A."/>
            <person name="Anderson R."/>
            <person name="Badejoko W."/>
            <person name="Bittner-Eddy P."/>
            <person name="Boore J.L."/>
            <person name="Chibucos M.C."/>
            <person name="Coates M."/>
            <person name="Dehal P."/>
            <person name="Delehaunty K."/>
            <person name="Dong S."/>
            <person name="Downton P."/>
            <person name="Dumas B."/>
            <person name="Fabro G."/>
            <person name="Fronick C."/>
            <person name="Fuerstenberg S.I."/>
            <person name="Fulton L."/>
            <person name="Gaulin E."/>
            <person name="Govers F."/>
            <person name="Hughes L."/>
            <person name="Humphray S."/>
            <person name="Jiang R.H."/>
            <person name="Judelson H."/>
            <person name="Kamoun S."/>
            <person name="Kyung K."/>
            <person name="Meijer H."/>
            <person name="Minx P."/>
            <person name="Morris P."/>
            <person name="Nelson J."/>
            <person name="Phuntumart V."/>
            <person name="Qutob D."/>
            <person name="Rehmany A."/>
            <person name="Rougon-Cardoso A."/>
            <person name="Ryden P."/>
            <person name="Torto-Alalibo T."/>
            <person name="Studholme D."/>
            <person name="Wang Y."/>
            <person name="Win J."/>
            <person name="Wood J."/>
            <person name="Clifton S.W."/>
            <person name="Rogers J."/>
            <person name="Van den Ackerveken G."/>
            <person name="Jones J.D."/>
            <person name="McDowell J.M."/>
            <person name="Beynon J."/>
            <person name="Tyler B.M."/>
        </authorList>
    </citation>
    <scope>NUCLEOTIDE SEQUENCE [LARGE SCALE GENOMIC DNA]</scope>
    <source>
        <strain evidence="9">Emoy2</strain>
    </source>
</reference>
<evidence type="ECO:0000256" key="4">
    <source>
        <dbReference type="ARBA" id="ARBA00022989"/>
    </source>
</evidence>
<comment type="subcellular location">
    <subcellularLocation>
        <location evidence="1">Membrane</location>
        <topology evidence="1">Multi-pass membrane protein</topology>
    </subcellularLocation>
</comment>
<keyword evidence="4 6" id="KW-1133">Transmembrane helix</keyword>
<dbReference type="PANTHER" id="PTHR10383:SF9">
    <property type="entry name" value="SERINE INCORPORATOR, ISOFORM F"/>
    <property type="match status" value="1"/>
</dbReference>
<evidence type="ECO:0000256" key="5">
    <source>
        <dbReference type="ARBA" id="ARBA00023136"/>
    </source>
</evidence>
<dbReference type="EMBL" id="JH598169">
    <property type="status" value="NOT_ANNOTATED_CDS"/>
    <property type="molecule type" value="Genomic_DNA"/>
</dbReference>
<feature type="transmembrane region" description="Helical" evidence="6">
    <location>
        <begin position="91"/>
        <end position="109"/>
    </location>
</feature>
<evidence type="ECO:0000256" key="3">
    <source>
        <dbReference type="ARBA" id="ARBA00022692"/>
    </source>
</evidence>
<dbReference type="HOGENOM" id="CLU_029574_0_0_1"/>
<evidence type="ECO:0000256" key="2">
    <source>
        <dbReference type="ARBA" id="ARBA00006665"/>
    </source>
</evidence>
<feature type="chain" id="PRO_5004049061" description="RxLR effector candidate protein" evidence="7">
    <location>
        <begin position="21"/>
        <end position="278"/>
    </location>
</feature>
<dbReference type="PANTHER" id="PTHR10383">
    <property type="entry name" value="SERINE INCORPORATOR"/>
    <property type="match status" value="1"/>
</dbReference>
<dbReference type="InterPro" id="IPR005016">
    <property type="entry name" value="TDE1/TMS"/>
</dbReference>
<dbReference type="InParanoid" id="M4BDY2"/>
<feature type="transmembrane region" description="Helical" evidence="6">
    <location>
        <begin position="214"/>
        <end position="233"/>
    </location>
</feature>
<keyword evidence="9" id="KW-1185">Reference proteome</keyword>
<feature type="transmembrane region" description="Helical" evidence="6">
    <location>
        <begin position="253"/>
        <end position="272"/>
    </location>
</feature>
<evidence type="ECO:0000256" key="1">
    <source>
        <dbReference type="ARBA" id="ARBA00004141"/>
    </source>
</evidence>
<dbReference type="GO" id="GO:0016020">
    <property type="term" value="C:membrane"/>
    <property type="evidence" value="ECO:0007669"/>
    <property type="project" value="UniProtKB-SubCell"/>
</dbReference>
<accession>M4BDY2</accession>
<dbReference type="EnsemblProtists" id="HpaT804500">
    <property type="protein sequence ID" value="HpaP804500"/>
    <property type="gene ID" value="HpaG804500"/>
</dbReference>
<sequence>MSSALFVILQLVIIVDSSYSLRDYILDNMDKADRDEDTREALLGTGTGSPQGSSMTTTMWKGAYLALVSVGMVLLIVGIPMMYLHYGECDIDVVFISITLLSAIILIVLSGKYKCCVALRANPSASCAPVPSLAKEKAQEQPDMIVNSLIAAFTITWTSWQTSATTTIFLSSSSAHKLPDDNHAGKHDEELASVGLTPGRLASDDSREVAEYQFHVLMVLASLYMAMVLTNWGSFDGSSSSDDAVFSMWVKVISQWVASGLFLWTLVAPAVFPDREFS</sequence>
<dbReference type="Pfam" id="PF03348">
    <property type="entry name" value="Serinc"/>
    <property type="match status" value="2"/>
</dbReference>
<evidence type="ECO:0000256" key="7">
    <source>
        <dbReference type="SAM" id="SignalP"/>
    </source>
</evidence>
<reference evidence="8" key="2">
    <citation type="submission" date="2015-06" db="UniProtKB">
        <authorList>
            <consortium name="EnsemblProtists"/>
        </authorList>
    </citation>
    <scope>IDENTIFICATION</scope>
    <source>
        <strain evidence="8">Emoy2</strain>
    </source>
</reference>
<evidence type="ECO:0000256" key="6">
    <source>
        <dbReference type="SAM" id="Phobius"/>
    </source>
</evidence>
<dbReference type="VEuPathDB" id="FungiDB:HpaG804500"/>
<keyword evidence="7" id="KW-0732">Signal</keyword>
<feature type="signal peptide" evidence="7">
    <location>
        <begin position="1"/>
        <end position="20"/>
    </location>
</feature>
<comment type="similarity">
    <text evidence="2">Belongs to the TDE1 family.</text>
</comment>
<dbReference type="Proteomes" id="UP000011713">
    <property type="component" value="Unassembled WGS sequence"/>
</dbReference>
<feature type="transmembrane region" description="Helical" evidence="6">
    <location>
        <begin position="63"/>
        <end position="84"/>
    </location>
</feature>
<protein>
    <recommendedName>
        <fullName evidence="10">RxLR effector candidate protein</fullName>
    </recommendedName>
</protein>
<name>M4BDY2_HYAAE</name>
<evidence type="ECO:0000313" key="9">
    <source>
        <dbReference type="Proteomes" id="UP000011713"/>
    </source>
</evidence>
<dbReference type="eggNOG" id="KOG2592">
    <property type="taxonomic scope" value="Eukaryota"/>
</dbReference>
<evidence type="ECO:0000313" key="8">
    <source>
        <dbReference type="EnsemblProtists" id="HpaP804500"/>
    </source>
</evidence>
<keyword evidence="5 6" id="KW-0472">Membrane</keyword>
<dbReference type="AlphaFoldDB" id="M4BDY2"/>
<organism evidence="8 9">
    <name type="scientific">Hyaloperonospora arabidopsidis (strain Emoy2)</name>
    <name type="common">Downy mildew agent</name>
    <name type="synonym">Peronospora arabidopsidis</name>
    <dbReference type="NCBI Taxonomy" id="559515"/>
    <lineage>
        <taxon>Eukaryota</taxon>
        <taxon>Sar</taxon>
        <taxon>Stramenopiles</taxon>
        <taxon>Oomycota</taxon>
        <taxon>Peronosporomycetes</taxon>
        <taxon>Peronosporales</taxon>
        <taxon>Peronosporaceae</taxon>
        <taxon>Hyaloperonospora</taxon>
    </lineage>
</organism>
<keyword evidence="3 6" id="KW-0812">Transmembrane</keyword>
<evidence type="ECO:0008006" key="10">
    <source>
        <dbReference type="Google" id="ProtNLM"/>
    </source>
</evidence>
<proteinExistence type="inferred from homology"/>